<dbReference type="PROSITE" id="PS51257">
    <property type="entry name" value="PROKAR_LIPOPROTEIN"/>
    <property type="match status" value="1"/>
</dbReference>
<keyword evidence="1" id="KW-0175">Coiled coil</keyword>
<reference evidence="3 4" key="1">
    <citation type="submission" date="2019-12" db="EMBL/GenBank/DDBJ databases">
        <title>Novel species isolated from a subtropical stream in China.</title>
        <authorList>
            <person name="Lu H."/>
        </authorList>
    </citation>
    <scope>NUCLEOTIDE SEQUENCE [LARGE SCALE GENOMIC DNA]</scope>
    <source>
        <strain evidence="3 4">FT107W</strain>
    </source>
</reference>
<feature type="signal peptide" evidence="2">
    <location>
        <begin position="1"/>
        <end position="22"/>
    </location>
</feature>
<dbReference type="AlphaFoldDB" id="A0A845HNK1"/>
<dbReference type="EMBL" id="WWCV01000030">
    <property type="protein sequence ID" value="MYN18434.1"/>
    <property type="molecule type" value="Genomic_DNA"/>
</dbReference>
<protein>
    <recommendedName>
        <fullName evidence="5">Permease</fullName>
    </recommendedName>
</protein>
<comment type="caution">
    <text evidence="3">The sequence shown here is derived from an EMBL/GenBank/DDBJ whole genome shotgun (WGS) entry which is preliminary data.</text>
</comment>
<evidence type="ECO:0000313" key="4">
    <source>
        <dbReference type="Proteomes" id="UP000484875"/>
    </source>
</evidence>
<sequence length="191" mass="20719">MKRNSPLLLLLLSLSLAGCTLTQPRPPLPTPAEVTLPPPPAIVELPPPPPPDEVGPLLSYHQQLRKMTQGDMLKELSGLGLQQRSPRVAVQMGMVLMLTRGNGDLARAQALLDSVATATETEAQPFKALAQLLSSNCAETRRLAEHADKLAIQQKDSQRRIDQLNEMLEGLKTIERTLPARPAPGPQAVIK</sequence>
<gene>
    <name evidence="3" type="ORF">GTP81_16915</name>
</gene>
<organism evidence="3 4">
    <name type="scientific">Duganella vulcania</name>
    <dbReference type="NCBI Taxonomy" id="2692166"/>
    <lineage>
        <taxon>Bacteria</taxon>
        <taxon>Pseudomonadati</taxon>
        <taxon>Pseudomonadota</taxon>
        <taxon>Betaproteobacteria</taxon>
        <taxon>Burkholderiales</taxon>
        <taxon>Oxalobacteraceae</taxon>
        <taxon>Telluria group</taxon>
        <taxon>Duganella</taxon>
    </lineage>
</organism>
<evidence type="ECO:0000256" key="1">
    <source>
        <dbReference type="SAM" id="Coils"/>
    </source>
</evidence>
<keyword evidence="4" id="KW-1185">Reference proteome</keyword>
<dbReference type="Proteomes" id="UP000484875">
    <property type="component" value="Unassembled WGS sequence"/>
</dbReference>
<accession>A0A845HNK1</accession>
<evidence type="ECO:0000256" key="2">
    <source>
        <dbReference type="SAM" id="SignalP"/>
    </source>
</evidence>
<proteinExistence type="predicted"/>
<evidence type="ECO:0008006" key="5">
    <source>
        <dbReference type="Google" id="ProtNLM"/>
    </source>
</evidence>
<feature type="coiled-coil region" evidence="1">
    <location>
        <begin position="147"/>
        <end position="174"/>
    </location>
</feature>
<feature type="chain" id="PRO_5033054968" description="Permease" evidence="2">
    <location>
        <begin position="23"/>
        <end position="191"/>
    </location>
</feature>
<dbReference type="RefSeq" id="WP_161090989.1">
    <property type="nucleotide sequence ID" value="NZ_WWCV01000030.1"/>
</dbReference>
<name>A0A845HNK1_9BURK</name>
<keyword evidence="2" id="KW-0732">Signal</keyword>
<evidence type="ECO:0000313" key="3">
    <source>
        <dbReference type="EMBL" id="MYN18434.1"/>
    </source>
</evidence>